<feature type="compositionally biased region" description="Acidic residues" evidence="3">
    <location>
        <begin position="15"/>
        <end position="34"/>
    </location>
</feature>
<feature type="DNA-binding region" description="HMG box" evidence="2">
    <location>
        <begin position="246"/>
        <end position="314"/>
    </location>
</feature>
<evidence type="ECO:0000256" key="2">
    <source>
        <dbReference type="PROSITE-ProRule" id="PRU00267"/>
    </source>
</evidence>
<proteinExistence type="predicted"/>
<dbReference type="InterPro" id="IPR009071">
    <property type="entry name" value="HMG_box_dom"/>
</dbReference>
<dbReference type="EMBL" id="CAXHTA020000020">
    <property type="protein sequence ID" value="CAL5229290.1"/>
    <property type="molecule type" value="Genomic_DNA"/>
</dbReference>
<sequence>MGDQSDDQLLKELEDIAEGIDMQDDPNMEAEDASADVAALPEAETGEGSSDEVGAREESMMKRPEAVPNEESAEKVTPAAPTKKRGLTLVKKAATPEPASKPAEQPPKKKIAARTVRVTLDETAQQSDVTPAADGQAADAPSKAAPKKAPKNAAKKAAKAADAGSAVKRAKNAFMFFSSDKRAAVKAEFPDLSMGDMSKKLGEMWKEVSSEEKDKYKAMAEKDKDRAATERAQVKAPAAAAKTPLKPRAKTAYQLFCDEERPKIKEANPEAKFGELNALLAAKWKEASDADKERFKMAHQELKAQLPAPEEGKAARQTDTAADDGLQEDSAEDVSAPSTAKKASLPASKQPRKKSPKQEAKPQGSGDMDEGDMPKHNAAEDDTMMAEMMKVDWKANPAEYIMAETADAKYLVKRKGLDFTDCGMVDARVAKRQRLQQPGPEEAPQSPVSIAMVDEWERFQKSFRCAVHAHNDGGELDLDDLNKGSPLEMCSFLVGLLQVDCLGILKEPDFPLHKAAKGQPTIKVPMLELSKAVQRVIDVERKACEELRGELTATKAALAATGTALPGKDVKGNKTVIAGGSEE</sequence>
<evidence type="ECO:0000313" key="5">
    <source>
        <dbReference type="EMBL" id="CAL5229290.1"/>
    </source>
</evidence>
<keyword evidence="2" id="KW-0539">Nucleus</keyword>
<reference evidence="5 6" key="1">
    <citation type="submission" date="2024-06" db="EMBL/GenBank/DDBJ databases">
        <authorList>
            <person name="Kraege A."/>
            <person name="Thomma B."/>
        </authorList>
    </citation>
    <scope>NUCLEOTIDE SEQUENCE [LARGE SCALE GENOMIC DNA]</scope>
</reference>
<feature type="DNA-binding region" description="HMG box" evidence="2">
    <location>
        <begin position="167"/>
        <end position="235"/>
    </location>
</feature>
<feature type="region of interest" description="Disordered" evidence="3">
    <location>
        <begin position="1"/>
        <end position="165"/>
    </location>
</feature>
<dbReference type="Gene3D" id="1.10.30.10">
    <property type="entry name" value="High mobility group box domain"/>
    <property type="match status" value="2"/>
</dbReference>
<evidence type="ECO:0000256" key="3">
    <source>
        <dbReference type="SAM" id="MobiDB-lite"/>
    </source>
</evidence>
<feature type="domain" description="HMG box" evidence="4">
    <location>
        <begin position="167"/>
        <end position="235"/>
    </location>
</feature>
<name>A0ABP1GDC3_9CHLO</name>
<evidence type="ECO:0000256" key="1">
    <source>
        <dbReference type="ARBA" id="ARBA00023125"/>
    </source>
</evidence>
<dbReference type="PRINTS" id="PR00886">
    <property type="entry name" value="HIGHMOBLTY12"/>
</dbReference>
<dbReference type="InterPro" id="IPR036910">
    <property type="entry name" value="HMG_box_dom_sf"/>
</dbReference>
<evidence type="ECO:0000259" key="4">
    <source>
        <dbReference type="PROSITE" id="PS50118"/>
    </source>
</evidence>
<keyword evidence="6" id="KW-1185">Reference proteome</keyword>
<feature type="compositionally biased region" description="Basic and acidic residues" evidence="3">
    <location>
        <begin position="53"/>
        <end position="65"/>
    </location>
</feature>
<dbReference type="CDD" id="cd00084">
    <property type="entry name" value="HMG-box_SF"/>
    <property type="match status" value="2"/>
</dbReference>
<accession>A0ABP1GDC3</accession>
<feature type="compositionally biased region" description="Basic and acidic residues" evidence="3">
    <location>
        <begin position="216"/>
        <end position="233"/>
    </location>
</feature>
<dbReference type="Pfam" id="PF00505">
    <property type="entry name" value="HMG_box"/>
    <property type="match status" value="2"/>
</dbReference>
<feature type="domain" description="HMG box" evidence="4">
    <location>
        <begin position="246"/>
        <end position="314"/>
    </location>
</feature>
<dbReference type="PROSITE" id="PS50118">
    <property type="entry name" value="HMG_BOX_2"/>
    <property type="match status" value="2"/>
</dbReference>
<keyword evidence="1 2" id="KW-0238">DNA-binding</keyword>
<organism evidence="5 6">
    <name type="scientific">Coccomyxa viridis</name>
    <dbReference type="NCBI Taxonomy" id="1274662"/>
    <lineage>
        <taxon>Eukaryota</taxon>
        <taxon>Viridiplantae</taxon>
        <taxon>Chlorophyta</taxon>
        <taxon>core chlorophytes</taxon>
        <taxon>Trebouxiophyceae</taxon>
        <taxon>Trebouxiophyceae incertae sedis</taxon>
        <taxon>Coccomyxaceae</taxon>
        <taxon>Coccomyxa</taxon>
    </lineage>
</organism>
<feature type="compositionally biased region" description="Acidic residues" evidence="3">
    <location>
        <begin position="321"/>
        <end position="332"/>
    </location>
</feature>
<feature type="region of interest" description="Disordered" evidence="3">
    <location>
        <begin position="216"/>
        <end position="246"/>
    </location>
</feature>
<dbReference type="SUPFAM" id="SSF47095">
    <property type="entry name" value="HMG-box"/>
    <property type="match status" value="2"/>
</dbReference>
<feature type="compositionally biased region" description="Basic and acidic residues" evidence="3">
    <location>
        <begin position="287"/>
        <end position="302"/>
    </location>
</feature>
<evidence type="ECO:0000313" key="6">
    <source>
        <dbReference type="Proteomes" id="UP001497392"/>
    </source>
</evidence>
<feature type="region of interest" description="Disordered" evidence="3">
    <location>
        <begin position="287"/>
        <end position="377"/>
    </location>
</feature>
<gene>
    <name evidence="5" type="primary">g12588</name>
    <name evidence="5" type="ORF">VP750_LOCUS11196</name>
</gene>
<dbReference type="SMART" id="SM00398">
    <property type="entry name" value="HMG"/>
    <property type="match status" value="2"/>
</dbReference>
<dbReference type="InterPro" id="IPR050342">
    <property type="entry name" value="HMGB"/>
</dbReference>
<feature type="compositionally biased region" description="Low complexity" evidence="3">
    <location>
        <begin position="235"/>
        <end position="246"/>
    </location>
</feature>
<feature type="compositionally biased region" description="Low complexity" evidence="3">
    <location>
        <begin position="132"/>
        <end position="144"/>
    </location>
</feature>
<protein>
    <submittedName>
        <fullName evidence="5">G12588 protein</fullName>
    </submittedName>
</protein>
<feature type="compositionally biased region" description="Basic residues" evidence="3">
    <location>
        <begin position="145"/>
        <end position="158"/>
    </location>
</feature>
<comment type="caution">
    <text evidence="5">The sequence shown here is derived from an EMBL/GenBank/DDBJ whole genome shotgun (WGS) entry which is preliminary data.</text>
</comment>
<dbReference type="PANTHER" id="PTHR48112">
    <property type="entry name" value="HIGH MOBILITY GROUP PROTEIN DSP1"/>
    <property type="match status" value="1"/>
</dbReference>
<dbReference type="Proteomes" id="UP001497392">
    <property type="component" value="Unassembled WGS sequence"/>
</dbReference>